<evidence type="ECO:0000313" key="3">
    <source>
        <dbReference type="Proteomes" id="UP001500305"/>
    </source>
</evidence>
<gene>
    <name evidence="2" type="ORF">GCM10010430_58360</name>
</gene>
<proteinExistence type="predicted"/>
<accession>A0ABP5RL04</accession>
<protein>
    <submittedName>
        <fullName evidence="2">Uncharacterized protein</fullName>
    </submittedName>
</protein>
<name>A0ABP5RL04_9ACTN</name>
<organism evidence="2 3">
    <name type="scientific">Kitasatospora cystarginea</name>
    <dbReference type="NCBI Taxonomy" id="58350"/>
    <lineage>
        <taxon>Bacteria</taxon>
        <taxon>Bacillati</taxon>
        <taxon>Actinomycetota</taxon>
        <taxon>Actinomycetes</taxon>
        <taxon>Kitasatosporales</taxon>
        <taxon>Streptomycetaceae</taxon>
        <taxon>Kitasatospora</taxon>
    </lineage>
</organism>
<dbReference type="EMBL" id="BAAATR010000032">
    <property type="protein sequence ID" value="GAA2265759.1"/>
    <property type="molecule type" value="Genomic_DNA"/>
</dbReference>
<feature type="compositionally biased region" description="Basic and acidic residues" evidence="1">
    <location>
        <begin position="1"/>
        <end position="13"/>
    </location>
</feature>
<evidence type="ECO:0000256" key="1">
    <source>
        <dbReference type="SAM" id="MobiDB-lite"/>
    </source>
</evidence>
<keyword evidence="3" id="KW-1185">Reference proteome</keyword>
<feature type="region of interest" description="Disordered" evidence="1">
    <location>
        <begin position="1"/>
        <end position="33"/>
    </location>
</feature>
<evidence type="ECO:0000313" key="2">
    <source>
        <dbReference type="EMBL" id="GAA2265759.1"/>
    </source>
</evidence>
<sequence length="58" mass="6536">MRDREKDRNRVWDPRTPPCPQASGPGLRLPDGDPLAGDRAWLIVLETRAKHKGFITDG</sequence>
<reference evidence="3" key="1">
    <citation type="journal article" date="2019" name="Int. J. Syst. Evol. Microbiol.">
        <title>The Global Catalogue of Microorganisms (GCM) 10K type strain sequencing project: providing services to taxonomists for standard genome sequencing and annotation.</title>
        <authorList>
            <consortium name="The Broad Institute Genomics Platform"/>
            <consortium name="The Broad Institute Genome Sequencing Center for Infectious Disease"/>
            <person name="Wu L."/>
            <person name="Ma J."/>
        </authorList>
    </citation>
    <scope>NUCLEOTIDE SEQUENCE [LARGE SCALE GENOMIC DNA]</scope>
    <source>
        <strain evidence="3">JCM 7356</strain>
    </source>
</reference>
<comment type="caution">
    <text evidence="2">The sequence shown here is derived from an EMBL/GenBank/DDBJ whole genome shotgun (WGS) entry which is preliminary data.</text>
</comment>
<dbReference type="Proteomes" id="UP001500305">
    <property type="component" value="Unassembled WGS sequence"/>
</dbReference>